<evidence type="ECO:0000256" key="11">
    <source>
        <dbReference type="RuleBase" id="RU004478"/>
    </source>
</evidence>
<evidence type="ECO:0000256" key="7">
    <source>
        <dbReference type="ARBA" id="ARBA00053401"/>
    </source>
</evidence>
<dbReference type="InterPro" id="IPR000740">
    <property type="entry name" value="GrpE"/>
</dbReference>
<sequence>MKDAAEQAAAENAEPGTRQDDAVAALEQELETAREEGARLREEFLRERADLENQRKRMARELETARRFANERLLGELLPVIDSLEAALQSGQGESAGVREGVELTLRMLLKVAGDHGLSEVNPVDAPFDPELHQAMSTSVDAGKPADQVVQVYQKGWVLNGRLLRPALVVVNKHE</sequence>
<evidence type="ECO:0000256" key="9">
    <source>
        <dbReference type="ARBA" id="ARBA00076414"/>
    </source>
</evidence>
<keyword evidence="14" id="KW-1185">Reference proteome</keyword>
<dbReference type="CDD" id="cd00446">
    <property type="entry name" value="GrpE"/>
    <property type="match status" value="1"/>
</dbReference>
<gene>
    <name evidence="10" type="primary">grpE</name>
    <name evidence="13" type="ORF">N791_11860</name>
</gene>
<dbReference type="Gene3D" id="2.30.22.10">
    <property type="entry name" value="Head domain of nucleotide exchange factor GrpE"/>
    <property type="match status" value="1"/>
</dbReference>
<evidence type="ECO:0000256" key="5">
    <source>
        <dbReference type="ARBA" id="ARBA00023016"/>
    </source>
</evidence>
<comment type="similarity">
    <text evidence="2 10 11">Belongs to the GrpE family.</text>
</comment>
<evidence type="ECO:0000256" key="8">
    <source>
        <dbReference type="ARBA" id="ARBA00072274"/>
    </source>
</evidence>
<dbReference type="RefSeq" id="WP_036136431.1">
    <property type="nucleotide sequence ID" value="NZ_AUHT01000004.1"/>
</dbReference>
<dbReference type="FunFam" id="2.30.22.10:FF:000001">
    <property type="entry name" value="Protein GrpE"/>
    <property type="match status" value="1"/>
</dbReference>
<dbReference type="PANTHER" id="PTHR21237:SF23">
    <property type="entry name" value="GRPE PROTEIN HOMOLOG, MITOCHONDRIAL"/>
    <property type="match status" value="1"/>
</dbReference>
<dbReference type="SUPFAM" id="SSF58014">
    <property type="entry name" value="Coiled-coil domain of nucleotide exchange factor GrpE"/>
    <property type="match status" value="1"/>
</dbReference>
<comment type="subunit">
    <text evidence="3 10">Homodimer.</text>
</comment>
<reference evidence="13 14" key="1">
    <citation type="submission" date="2013-08" db="EMBL/GenBank/DDBJ databases">
        <title>Genomic analysis of Lysobacter defluvii.</title>
        <authorList>
            <person name="Wang Q."/>
            <person name="Wang G."/>
        </authorList>
    </citation>
    <scope>NUCLEOTIDE SEQUENCE [LARGE SCALE GENOMIC DNA]</scope>
    <source>
        <strain evidence="13 14">IMMIB APB-9</strain>
    </source>
</reference>
<dbReference type="InterPro" id="IPR013805">
    <property type="entry name" value="GrpE_CC"/>
</dbReference>
<evidence type="ECO:0000313" key="13">
    <source>
        <dbReference type="EMBL" id="KGO99106.1"/>
    </source>
</evidence>
<evidence type="ECO:0000256" key="1">
    <source>
        <dbReference type="ARBA" id="ARBA00004496"/>
    </source>
</evidence>
<dbReference type="GO" id="GO:0005829">
    <property type="term" value="C:cytosol"/>
    <property type="evidence" value="ECO:0007669"/>
    <property type="project" value="TreeGrafter"/>
</dbReference>
<dbReference type="GO" id="GO:0051087">
    <property type="term" value="F:protein-folding chaperone binding"/>
    <property type="evidence" value="ECO:0007669"/>
    <property type="project" value="InterPro"/>
</dbReference>
<dbReference type="NCBIfam" id="NF010745">
    <property type="entry name" value="PRK14147.1"/>
    <property type="match status" value="1"/>
</dbReference>
<feature type="region of interest" description="Disordered" evidence="12">
    <location>
        <begin position="1"/>
        <end position="21"/>
    </location>
</feature>
<protein>
    <recommendedName>
        <fullName evidence="8 10">Protein GrpE</fullName>
    </recommendedName>
    <alternativeName>
        <fullName evidence="9 10">HSP-70 cofactor</fullName>
    </alternativeName>
</protein>
<dbReference type="NCBIfam" id="NF010748">
    <property type="entry name" value="PRK14150.1"/>
    <property type="match status" value="1"/>
</dbReference>
<dbReference type="GO" id="GO:0006457">
    <property type="term" value="P:protein folding"/>
    <property type="evidence" value="ECO:0007669"/>
    <property type="project" value="InterPro"/>
</dbReference>
<dbReference type="HAMAP" id="MF_01151">
    <property type="entry name" value="GrpE"/>
    <property type="match status" value="1"/>
</dbReference>
<dbReference type="Gene3D" id="3.90.20.20">
    <property type="match status" value="1"/>
</dbReference>
<comment type="caution">
    <text evidence="13">The sequence shown here is derived from an EMBL/GenBank/DDBJ whole genome shotgun (WGS) entry which is preliminary data.</text>
</comment>
<keyword evidence="6 10" id="KW-0143">Chaperone</keyword>
<dbReference type="AlphaFoldDB" id="A0A0A0MBT0"/>
<proteinExistence type="inferred from homology"/>
<dbReference type="eggNOG" id="COG0576">
    <property type="taxonomic scope" value="Bacteria"/>
</dbReference>
<dbReference type="InterPro" id="IPR009012">
    <property type="entry name" value="GrpE_head"/>
</dbReference>
<keyword evidence="4 10" id="KW-0963">Cytoplasm</keyword>
<evidence type="ECO:0000256" key="6">
    <source>
        <dbReference type="ARBA" id="ARBA00023186"/>
    </source>
</evidence>
<dbReference type="GO" id="GO:0042803">
    <property type="term" value="F:protein homodimerization activity"/>
    <property type="evidence" value="ECO:0007669"/>
    <property type="project" value="InterPro"/>
</dbReference>
<dbReference type="GO" id="GO:0000774">
    <property type="term" value="F:adenyl-nucleotide exchange factor activity"/>
    <property type="evidence" value="ECO:0007669"/>
    <property type="project" value="InterPro"/>
</dbReference>
<dbReference type="Pfam" id="PF01025">
    <property type="entry name" value="GrpE"/>
    <property type="match status" value="1"/>
</dbReference>
<dbReference type="GO" id="GO:0051082">
    <property type="term" value="F:unfolded protein binding"/>
    <property type="evidence" value="ECO:0007669"/>
    <property type="project" value="TreeGrafter"/>
</dbReference>
<evidence type="ECO:0000256" key="4">
    <source>
        <dbReference type="ARBA" id="ARBA00022490"/>
    </source>
</evidence>
<name>A0A0A0MBT0_9GAMM</name>
<evidence type="ECO:0000256" key="3">
    <source>
        <dbReference type="ARBA" id="ARBA00011738"/>
    </source>
</evidence>
<feature type="compositionally biased region" description="Low complexity" evidence="12">
    <location>
        <begin position="1"/>
        <end position="14"/>
    </location>
</feature>
<dbReference type="Proteomes" id="UP000030003">
    <property type="component" value="Unassembled WGS sequence"/>
</dbReference>
<keyword evidence="5 10" id="KW-0346">Stress response</keyword>
<dbReference type="EMBL" id="AVBH01000031">
    <property type="protein sequence ID" value="KGO99106.1"/>
    <property type="molecule type" value="Genomic_DNA"/>
</dbReference>
<evidence type="ECO:0000313" key="14">
    <source>
        <dbReference type="Proteomes" id="UP000030003"/>
    </source>
</evidence>
<dbReference type="SUPFAM" id="SSF51064">
    <property type="entry name" value="Head domain of nucleotide exchange factor GrpE"/>
    <property type="match status" value="1"/>
</dbReference>
<evidence type="ECO:0000256" key="2">
    <source>
        <dbReference type="ARBA" id="ARBA00009054"/>
    </source>
</evidence>
<dbReference type="PRINTS" id="PR00773">
    <property type="entry name" value="GRPEPROTEIN"/>
</dbReference>
<dbReference type="OrthoDB" id="9789811at2"/>
<dbReference type="STRING" id="1385515.GCA_000423325_00249"/>
<dbReference type="PANTHER" id="PTHR21237">
    <property type="entry name" value="GRPE PROTEIN"/>
    <property type="match status" value="1"/>
</dbReference>
<comment type="function">
    <text evidence="7 10">Participates actively in the response to hyperosmotic and heat shock by preventing the aggregation of stress-denatured proteins, in association with DnaK and GrpE. It is the nucleotide exchange factor for DnaK and may function as a thermosensor. Unfolded proteins bind initially to DnaJ; upon interaction with the DnaJ-bound protein, DnaK hydrolyzes its bound ATP, resulting in the formation of a stable complex. GrpE releases ADP from DnaK; ATP binding to DnaK triggers the release of the substrate protein, thus completing the reaction cycle. Several rounds of ATP-dependent interactions between DnaJ, DnaK and GrpE are required for fully efficient folding.</text>
</comment>
<accession>A0A0A0MBT0</accession>
<organism evidence="13 14">
    <name type="scientific">Lysobacter defluvii IMMIB APB-9 = DSM 18482</name>
    <dbReference type="NCBI Taxonomy" id="1385515"/>
    <lineage>
        <taxon>Bacteria</taxon>
        <taxon>Pseudomonadati</taxon>
        <taxon>Pseudomonadota</taxon>
        <taxon>Gammaproteobacteria</taxon>
        <taxon>Lysobacterales</taxon>
        <taxon>Lysobacteraceae</taxon>
        <taxon>Novilysobacter</taxon>
    </lineage>
</organism>
<evidence type="ECO:0000256" key="10">
    <source>
        <dbReference type="HAMAP-Rule" id="MF_01151"/>
    </source>
</evidence>
<evidence type="ECO:0000256" key="12">
    <source>
        <dbReference type="SAM" id="MobiDB-lite"/>
    </source>
</evidence>
<comment type="subcellular location">
    <subcellularLocation>
        <location evidence="1 10">Cytoplasm</location>
    </subcellularLocation>
</comment>